<gene>
    <name evidence="2" type="ORF">C0Q91_31070</name>
</gene>
<organism evidence="2 3">
    <name type="scientific">Streptomyces albidoflavus</name>
    <dbReference type="NCBI Taxonomy" id="1886"/>
    <lineage>
        <taxon>Bacteria</taxon>
        <taxon>Bacillati</taxon>
        <taxon>Actinomycetota</taxon>
        <taxon>Actinomycetes</taxon>
        <taxon>Kitasatosporales</taxon>
        <taxon>Streptomycetaceae</taxon>
        <taxon>Streptomyces</taxon>
        <taxon>Streptomyces albidoflavus group</taxon>
    </lineage>
</organism>
<sequence length="135" mass="15040">MSLDDLYLRHSTRLTDHIDTLLAAHGEEEQTEDAVQDTWVRILDGAVARDWPELRDLADEIVTQALRAKTAENLLFAALRPGPDREPVPSSQPTLRRLTRRPAGPRPTGIRPTSLRPASNRPAPSRRPLSLPQAS</sequence>
<proteinExistence type="predicted"/>
<dbReference type="EMBL" id="PKLK01000037">
    <property type="protein sequence ID" value="RZE30783.1"/>
    <property type="molecule type" value="Genomic_DNA"/>
</dbReference>
<evidence type="ECO:0000313" key="3">
    <source>
        <dbReference type="Proteomes" id="UP000292095"/>
    </source>
</evidence>
<dbReference type="RefSeq" id="WP_129807743.1">
    <property type="nucleotide sequence ID" value="NZ_CP109595.1"/>
</dbReference>
<comment type="caution">
    <text evidence="2">The sequence shown here is derived from an EMBL/GenBank/DDBJ whole genome shotgun (WGS) entry which is preliminary data.</text>
</comment>
<feature type="region of interest" description="Disordered" evidence="1">
    <location>
        <begin position="78"/>
        <end position="135"/>
    </location>
</feature>
<protein>
    <submittedName>
        <fullName evidence="2">Bacteriocin immunity protein</fullName>
    </submittedName>
</protein>
<name>A0AB37X3B3_9ACTN</name>
<dbReference type="Proteomes" id="UP000292095">
    <property type="component" value="Unassembled WGS sequence"/>
</dbReference>
<evidence type="ECO:0000313" key="2">
    <source>
        <dbReference type="EMBL" id="RZE30783.1"/>
    </source>
</evidence>
<accession>A0AB37X3B3</accession>
<evidence type="ECO:0000256" key="1">
    <source>
        <dbReference type="SAM" id="MobiDB-lite"/>
    </source>
</evidence>
<reference evidence="2 3" key="1">
    <citation type="submission" date="2017-12" db="EMBL/GenBank/DDBJ databases">
        <title>Population genomics insights into the ecological differentiation and adaptive evolution in streptomycetes.</title>
        <authorList>
            <person name="Li Y."/>
            <person name="Huang Y."/>
        </authorList>
    </citation>
    <scope>NUCLEOTIDE SEQUENCE [LARGE SCALE GENOMIC DNA]</scope>
    <source>
        <strain evidence="2 3">FXJ.2339</strain>
    </source>
</reference>
<feature type="compositionally biased region" description="Low complexity" evidence="1">
    <location>
        <begin position="114"/>
        <end position="135"/>
    </location>
</feature>
<dbReference type="AlphaFoldDB" id="A0AB37X3B3"/>